<reference evidence="1" key="1">
    <citation type="journal article" date="2021" name="PeerJ">
        <title>Extensive microbial diversity within the chicken gut microbiome revealed by metagenomics and culture.</title>
        <authorList>
            <person name="Gilroy R."/>
            <person name="Ravi A."/>
            <person name="Getino M."/>
            <person name="Pursley I."/>
            <person name="Horton D.L."/>
            <person name="Alikhan N.F."/>
            <person name="Baker D."/>
            <person name="Gharbi K."/>
            <person name="Hall N."/>
            <person name="Watson M."/>
            <person name="Adriaenssens E.M."/>
            <person name="Foster-Nyarko E."/>
            <person name="Jarju S."/>
            <person name="Secka A."/>
            <person name="Antonio M."/>
            <person name="Oren A."/>
            <person name="Chaudhuri R.R."/>
            <person name="La Ragione R."/>
            <person name="Hildebrand F."/>
            <person name="Pallen M.J."/>
        </authorList>
    </citation>
    <scope>NUCLEOTIDE SEQUENCE</scope>
    <source>
        <strain evidence="1">CHK173-2145</strain>
    </source>
</reference>
<name>A0A921F0A8_9LACO</name>
<organism evidence="1 2">
    <name type="scientific">Levilactobacillus hammesii</name>
    <dbReference type="NCBI Taxonomy" id="267633"/>
    <lineage>
        <taxon>Bacteria</taxon>
        <taxon>Bacillati</taxon>
        <taxon>Bacillota</taxon>
        <taxon>Bacilli</taxon>
        <taxon>Lactobacillales</taxon>
        <taxon>Lactobacillaceae</taxon>
        <taxon>Levilactobacillus</taxon>
    </lineage>
</organism>
<evidence type="ECO:0000313" key="1">
    <source>
        <dbReference type="EMBL" id="HJE86294.1"/>
    </source>
</evidence>
<dbReference type="Proteomes" id="UP000721920">
    <property type="component" value="Unassembled WGS sequence"/>
</dbReference>
<dbReference type="EMBL" id="DYXN01000025">
    <property type="protein sequence ID" value="HJE86294.1"/>
    <property type="molecule type" value="Genomic_DNA"/>
</dbReference>
<protein>
    <submittedName>
        <fullName evidence="1">Uncharacterized protein</fullName>
    </submittedName>
</protein>
<accession>A0A921F0A8</accession>
<dbReference type="AlphaFoldDB" id="A0A921F0A8"/>
<evidence type="ECO:0000313" key="2">
    <source>
        <dbReference type="Proteomes" id="UP000721920"/>
    </source>
</evidence>
<gene>
    <name evidence="1" type="ORF">K8U88_01780</name>
</gene>
<proteinExistence type="predicted"/>
<comment type="caution">
    <text evidence="1">The sequence shown here is derived from an EMBL/GenBank/DDBJ whole genome shotgun (WGS) entry which is preliminary data.</text>
</comment>
<reference evidence="1" key="2">
    <citation type="submission" date="2021-09" db="EMBL/GenBank/DDBJ databases">
        <authorList>
            <person name="Gilroy R."/>
        </authorList>
    </citation>
    <scope>NUCLEOTIDE SEQUENCE</scope>
    <source>
        <strain evidence="1">CHK173-2145</strain>
    </source>
</reference>
<sequence length="178" mass="20911">AAQGMTLTNVKQVREHAQLMTELSRLNQSTLKVKQVNLQLTLGRRLKVIQKLNDQLHDRNGIWLYSPVRQKKFAKYWIGTYGMGLLEIRGQSYYFVGNHQPIKDHIAKAIPLKCIEVLDSRQPQEDIQHMFQTYESLLQVFFVRLNQYTVIPFPFKYIREYCDLLKHQEKGKAVSKFG</sequence>
<feature type="non-terminal residue" evidence="1">
    <location>
        <position position="1"/>
    </location>
</feature>